<evidence type="ECO:0000256" key="3">
    <source>
        <dbReference type="ARBA" id="ARBA00022821"/>
    </source>
</evidence>
<dbReference type="GO" id="GO:0003700">
    <property type="term" value="F:DNA-binding transcription factor activity"/>
    <property type="evidence" value="ECO:0007669"/>
    <property type="project" value="InterPro"/>
</dbReference>
<evidence type="ECO:0000256" key="6">
    <source>
        <dbReference type="ARBA" id="ARBA00023163"/>
    </source>
</evidence>
<dbReference type="OrthoDB" id="1226293at2759"/>
<name>A0A1S3XB19_TOBAC</name>
<dbReference type="CDD" id="cd00018">
    <property type="entry name" value="AP2"/>
    <property type="match status" value="1"/>
</dbReference>
<proteinExistence type="predicted"/>
<dbReference type="SUPFAM" id="SSF54171">
    <property type="entry name" value="DNA-binding domain"/>
    <property type="match status" value="1"/>
</dbReference>
<dbReference type="Pfam" id="PF00847">
    <property type="entry name" value="AP2"/>
    <property type="match status" value="1"/>
</dbReference>
<evidence type="ECO:0000313" key="11">
    <source>
        <dbReference type="RefSeq" id="XP_016436953.1"/>
    </source>
</evidence>
<dbReference type="Proteomes" id="UP000790787">
    <property type="component" value="Chromosome 7"/>
</dbReference>
<dbReference type="OMA" id="HESHEKY"/>
<feature type="compositionally biased region" description="Low complexity" evidence="8">
    <location>
        <begin position="197"/>
        <end position="209"/>
    </location>
</feature>
<dbReference type="GO" id="GO:0009873">
    <property type="term" value="P:ethylene-activated signaling pathway"/>
    <property type="evidence" value="ECO:0007669"/>
    <property type="project" value="UniProtKB-KW"/>
</dbReference>
<dbReference type="FunFam" id="3.30.730.10:FF:000001">
    <property type="entry name" value="Ethylene-responsive transcription factor 2"/>
    <property type="match status" value="1"/>
</dbReference>
<dbReference type="InterPro" id="IPR044808">
    <property type="entry name" value="ERF_plant"/>
</dbReference>
<evidence type="ECO:0000256" key="8">
    <source>
        <dbReference type="SAM" id="MobiDB-lite"/>
    </source>
</evidence>
<keyword evidence="3" id="KW-0611">Plant defense</keyword>
<dbReference type="Gene3D" id="3.30.730.10">
    <property type="entry name" value="AP2/ERF domain"/>
    <property type="match status" value="1"/>
</dbReference>
<protein>
    <submittedName>
        <fullName evidence="11">Ethylene-responsive transcription factor 13</fullName>
    </submittedName>
    <submittedName>
        <fullName evidence="11">Uncharacterized protein LOC107763046</fullName>
    </submittedName>
</protein>
<dbReference type="PANTHER" id="PTHR31190:SF129">
    <property type="entry name" value="ETHYLENE RESPONSE FACTOR 189"/>
    <property type="match status" value="1"/>
</dbReference>
<dbReference type="InterPro" id="IPR001471">
    <property type="entry name" value="AP2/ERF_dom"/>
</dbReference>
<sequence>MAMEMNPADETLFFSDSHLLESIKQHLLDDSDFSEIFSSMNSSNEILPNSPSSSFSSFDFDCSFLNWDENSEETLIPTDQNPSHESHEKYSESEEKTQGPGVAREKNAPRDWTRYIGVKRRPWGTFSAETRDPSRKGEGARLWLGTYETAEDAALAYDQAAFKIRGSRARLNFPHLIGSNMPKPARVTARRSRTRSPEPSSSSSTSSSENVPRKRNIDVINSIAKAKFLCHSLNLQRLA</sequence>
<dbReference type="PANTHER" id="PTHR31190">
    <property type="entry name" value="DNA-BINDING DOMAIN"/>
    <property type="match status" value="1"/>
</dbReference>
<dbReference type="InterPro" id="IPR036955">
    <property type="entry name" value="AP2/ERF_dom_sf"/>
</dbReference>
<gene>
    <name evidence="11" type="primary">LOC107763046</name>
</gene>
<dbReference type="PRINTS" id="PR00367">
    <property type="entry name" value="ETHRSPELEMNT"/>
</dbReference>
<reference evidence="10" key="1">
    <citation type="journal article" date="2014" name="Nat. Commun.">
        <title>The tobacco genome sequence and its comparison with those of tomato and potato.</title>
        <authorList>
            <person name="Sierro N."/>
            <person name="Battey J.N."/>
            <person name="Ouadi S."/>
            <person name="Bakaher N."/>
            <person name="Bovet L."/>
            <person name="Willig A."/>
            <person name="Goepfert S."/>
            <person name="Peitsch M.C."/>
            <person name="Ivanov N.V."/>
        </authorList>
    </citation>
    <scope>NUCLEOTIDE SEQUENCE [LARGE SCALE GENOMIC DNA]</scope>
</reference>
<evidence type="ECO:0000313" key="10">
    <source>
        <dbReference type="Proteomes" id="UP000790787"/>
    </source>
</evidence>
<feature type="region of interest" description="Disordered" evidence="8">
    <location>
        <begin position="74"/>
        <end position="108"/>
    </location>
</feature>
<dbReference type="InterPro" id="IPR016177">
    <property type="entry name" value="DNA-bd_dom_sf"/>
</dbReference>
<feature type="compositionally biased region" description="Basic and acidic residues" evidence="8">
    <location>
        <begin position="82"/>
        <end position="108"/>
    </location>
</feature>
<dbReference type="GeneID" id="107763046"/>
<organism evidence="10 11">
    <name type="scientific">Nicotiana tabacum</name>
    <name type="common">Common tobacco</name>
    <dbReference type="NCBI Taxonomy" id="4097"/>
    <lineage>
        <taxon>Eukaryota</taxon>
        <taxon>Viridiplantae</taxon>
        <taxon>Streptophyta</taxon>
        <taxon>Embryophyta</taxon>
        <taxon>Tracheophyta</taxon>
        <taxon>Spermatophyta</taxon>
        <taxon>Magnoliopsida</taxon>
        <taxon>eudicotyledons</taxon>
        <taxon>Gunneridae</taxon>
        <taxon>Pentapetalae</taxon>
        <taxon>asterids</taxon>
        <taxon>lamiids</taxon>
        <taxon>Solanales</taxon>
        <taxon>Solanaceae</taxon>
        <taxon>Nicotianoideae</taxon>
        <taxon>Nicotianeae</taxon>
        <taxon>Nicotiana</taxon>
    </lineage>
</organism>
<feature type="domain" description="AP2/ERF" evidence="9">
    <location>
        <begin position="114"/>
        <end position="174"/>
    </location>
</feature>
<evidence type="ECO:0000256" key="1">
    <source>
        <dbReference type="ARBA" id="ARBA00004123"/>
    </source>
</evidence>
<dbReference type="SMR" id="A0A1S3XB19"/>
<evidence type="ECO:0000256" key="4">
    <source>
        <dbReference type="ARBA" id="ARBA00023015"/>
    </source>
</evidence>
<evidence type="ECO:0000256" key="2">
    <source>
        <dbReference type="ARBA" id="ARBA00022745"/>
    </source>
</evidence>
<keyword evidence="10" id="KW-1185">Reference proteome</keyword>
<evidence type="ECO:0000259" key="9">
    <source>
        <dbReference type="PROSITE" id="PS51032"/>
    </source>
</evidence>
<dbReference type="RefSeq" id="XP_016436953.1">
    <property type="nucleotide sequence ID" value="XM_016581467.1"/>
</dbReference>
<feature type="region of interest" description="Disordered" evidence="8">
    <location>
        <begin position="175"/>
        <end position="213"/>
    </location>
</feature>
<dbReference type="GO" id="GO:0005634">
    <property type="term" value="C:nucleus"/>
    <property type="evidence" value="ECO:0007669"/>
    <property type="project" value="UniProtKB-SubCell"/>
</dbReference>
<keyword evidence="6" id="KW-0804">Transcription</keyword>
<dbReference type="GO" id="GO:0003677">
    <property type="term" value="F:DNA binding"/>
    <property type="evidence" value="ECO:0007669"/>
    <property type="project" value="UniProtKB-KW"/>
</dbReference>
<dbReference type="KEGG" id="nta:107763046"/>
<keyword evidence="2" id="KW-0936">Ethylene signaling pathway</keyword>
<keyword evidence="7" id="KW-0539">Nucleus</keyword>
<dbReference type="STRING" id="4097.A0A1S3XB19"/>
<dbReference type="PaxDb" id="4097-A0A1S3XB19"/>
<keyword evidence="4" id="KW-0805">Transcription regulation</keyword>
<comment type="subcellular location">
    <subcellularLocation>
        <location evidence="1">Nucleus</location>
    </subcellularLocation>
</comment>
<keyword evidence="5" id="KW-0238">DNA-binding</keyword>
<evidence type="ECO:0000256" key="5">
    <source>
        <dbReference type="ARBA" id="ARBA00023125"/>
    </source>
</evidence>
<dbReference type="SMART" id="SM00380">
    <property type="entry name" value="AP2"/>
    <property type="match status" value="1"/>
</dbReference>
<dbReference type="RefSeq" id="XP_016436953.1">
    <property type="nucleotide sequence ID" value="XM_016581467.2"/>
</dbReference>
<dbReference type="AlphaFoldDB" id="A0A1S3XB19"/>
<accession>A0A1S3XB19</accession>
<evidence type="ECO:0000256" key="7">
    <source>
        <dbReference type="ARBA" id="ARBA00023242"/>
    </source>
</evidence>
<dbReference type="GO" id="GO:0006952">
    <property type="term" value="P:defense response"/>
    <property type="evidence" value="ECO:0007669"/>
    <property type="project" value="UniProtKB-KW"/>
</dbReference>
<reference evidence="11" key="2">
    <citation type="submission" date="2025-08" db="UniProtKB">
        <authorList>
            <consortium name="RefSeq"/>
        </authorList>
    </citation>
    <scope>IDENTIFICATION</scope>
    <source>
        <tissue evidence="11">Leaf</tissue>
    </source>
</reference>
<dbReference type="PROSITE" id="PS51032">
    <property type="entry name" value="AP2_ERF"/>
    <property type="match status" value="1"/>
</dbReference>